<dbReference type="CDD" id="cd07527">
    <property type="entry name" value="HAD_ScGPP-like"/>
    <property type="match status" value="1"/>
</dbReference>
<feature type="region of interest" description="Disordered" evidence="1">
    <location>
        <begin position="1070"/>
        <end position="1142"/>
    </location>
</feature>
<evidence type="ECO:0000313" key="2">
    <source>
        <dbReference type="EMBL" id="KAK4091412.1"/>
    </source>
</evidence>
<dbReference type="Proteomes" id="UP001287286">
    <property type="component" value="Unassembled WGS sequence"/>
</dbReference>
<evidence type="ECO:0008006" key="4">
    <source>
        <dbReference type="Google" id="ProtNLM"/>
    </source>
</evidence>
<accession>A0ABR0C545</accession>
<dbReference type="EMBL" id="JAWRVI010000012">
    <property type="protein sequence ID" value="KAK4091412.1"/>
    <property type="molecule type" value="Genomic_DNA"/>
</dbReference>
<feature type="compositionally biased region" description="Basic and acidic residues" evidence="1">
    <location>
        <begin position="1525"/>
        <end position="1535"/>
    </location>
</feature>
<feature type="compositionally biased region" description="Basic residues" evidence="1">
    <location>
        <begin position="1272"/>
        <end position="1287"/>
    </location>
</feature>
<dbReference type="InterPro" id="IPR006439">
    <property type="entry name" value="HAD-SF_hydro_IA"/>
</dbReference>
<dbReference type="Gene3D" id="3.40.50.1000">
    <property type="entry name" value="HAD superfamily/HAD-like"/>
    <property type="match status" value="1"/>
</dbReference>
<dbReference type="SFLD" id="SFLDG01135">
    <property type="entry name" value="C1.5.6:_HAD__Beta-PGM__Phospha"/>
    <property type="match status" value="1"/>
</dbReference>
<evidence type="ECO:0000256" key="1">
    <source>
        <dbReference type="SAM" id="MobiDB-lite"/>
    </source>
</evidence>
<dbReference type="InterPro" id="IPR023198">
    <property type="entry name" value="PGP-like_dom2"/>
</dbReference>
<dbReference type="InterPro" id="IPR023214">
    <property type="entry name" value="HAD_sf"/>
</dbReference>
<feature type="region of interest" description="Disordered" evidence="1">
    <location>
        <begin position="99"/>
        <end position="120"/>
    </location>
</feature>
<dbReference type="SFLD" id="SFLDG01129">
    <property type="entry name" value="C1.5:_HAD__Beta-PGM__Phosphata"/>
    <property type="match status" value="1"/>
</dbReference>
<dbReference type="SUPFAM" id="SSF56784">
    <property type="entry name" value="HAD-like"/>
    <property type="match status" value="1"/>
</dbReference>
<feature type="compositionally biased region" description="Low complexity" evidence="1">
    <location>
        <begin position="1381"/>
        <end position="1390"/>
    </location>
</feature>
<evidence type="ECO:0000313" key="3">
    <source>
        <dbReference type="Proteomes" id="UP001287286"/>
    </source>
</evidence>
<feature type="region of interest" description="Disordered" evidence="1">
    <location>
        <begin position="1272"/>
        <end position="1303"/>
    </location>
</feature>
<feature type="region of interest" description="Disordered" evidence="1">
    <location>
        <begin position="997"/>
        <end position="1035"/>
    </location>
</feature>
<comment type="caution">
    <text evidence="2">The sequence shown here is derived from an EMBL/GenBank/DDBJ whole genome shotgun (WGS) entry which is preliminary data.</text>
</comment>
<name>A0ABR0C545_PURLI</name>
<dbReference type="Gene3D" id="1.10.150.240">
    <property type="entry name" value="Putative phosphatase, domain 2"/>
    <property type="match status" value="1"/>
</dbReference>
<reference evidence="2 3" key="1">
    <citation type="journal article" date="2024" name="Microbiol. Resour. Announc.">
        <title>Genome annotations for the ascomycete fungi Trichoderma harzianum, Trichoderma aggressivum, and Purpureocillium lilacinum.</title>
        <authorList>
            <person name="Beijen E.P.W."/>
            <person name="Ohm R.A."/>
        </authorList>
    </citation>
    <scope>NUCLEOTIDE SEQUENCE [LARGE SCALE GENOMIC DNA]</scope>
    <source>
        <strain evidence="2 3">CBS 150709</strain>
    </source>
</reference>
<dbReference type="InterPro" id="IPR051806">
    <property type="entry name" value="HAD-like_SPP"/>
</dbReference>
<feature type="region of interest" description="Disordered" evidence="1">
    <location>
        <begin position="1489"/>
        <end position="1551"/>
    </location>
</feature>
<organism evidence="2 3">
    <name type="scientific">Purpureocillium lilacinum</name>
    <name type="common">Paecilomyces lilacinus</name>
    <dbReference type="NCBI Taxonomy" id="33203"/>
    <lineage>
        <taxon>Eukaryota</taxon>
        <taxon>Fungi</taxon>
        <taxon>Dikarya</taxon>
        <taxon>Ascomycota</taxon>
        <taxon>Pezizomycotina</taxon>
        <taxon>Sordariomycetes</taxon>
        <taxon>Hypocreomycetidae</taxon>
        <taxon>Hypocreales</taxon>
        <taxon>Ophiocordycipitaceae</taxon>
        <taxon>Purpureocillium</taxon>
    </lineage>
</organism>
<feature type="region of interest" description="Disordered" evidence="1">
    <location>
        <begin position="1334"/>
        <end position="1390"/>
    </location>
</feature>
<proteinExistence type="predicted"/>
<keyword evidence="3" id="KW-1185">Reference proteome</keyword>
<dbReference type="PANTHER" id="PTHR43481">
    <property type="entry name" value="FRUCTOSE-1-PHOSPHATE PHOSPHATASE"/>
    <property type="match status" value="1"/>
</dbReference>
<dbReference type="PANTHER" id="PTHR43481:SF4">
    <property type="entry name" value="GLYCEROL-1-PHOSPHATE PHOSPHOHYDROLASE 1-RELATED"/>
    <property type="match status" value="1"/>
</dbReference>
<dbReference type="InterPro" id="IPR036412">
    <property type="entry name" value="HAD-like_sf"/>
</dbReference>
<dbReference type="InterPro" id="IPR041492">
    <property type="entry name" value="HAD_2"/>
</dbReference>
<dbReference type="NCBIfam" id="TIGR01509">
    <property type="entry name" value="HAD-SF-IA-v3"/>
    <property type="match status" value="1"/>
</dbReference>
<sequence length="1746" mass="187355">MIGLSQPSERDVLARLAFAAEPPPRLVVCTTLRGPTHKIKVQYQLQCLPVSRRPWESGPSSSQAPNSRSTLTVTLIIQQYSRQLCAVQDVVKHLAATSSASTGALPAPPAVTQDGTSNSPPLTEPVCLSLMKASTTTNATMGSQPSYSLPAEQASFSGFLFDMDGTIIDSTPAIVKHWHTIGKDIGVDPETILQTSHGRRSIDVLKILAPEKANWEYVAKVEGQLPQRYGDDATEIPGARSLLDALMALSSPWAVVTSGTKPLVSGWLNVLKFAMPEHLVTAESVENGKPDPACYLMGLKKLGLQDAAGDVLVLEDAPAGIRAGKAAGCKVIGLVTSHTVEQVVSAKPDWVVKDLESVRVVGQADGKGGTFALAKSISPVFEARHCCVGRIKSVQVLFWTSDTPAAIETGRGDRICSFTRARAATNPRVGLVAYRRAEAREVCQRACSSALSRKVPRVTSPREAVEFQLRANDLDGTLEEYEAQESPLQGANAADRTAPTSRQCGRGTHRCWGALLIGLAARLARPPPPCKPARNIPIPSMASGVTSRNPYYPTDLKGCLIQPYSFHRLSQANRRSLGSTVNSITGGPSSKAVASQKLAEGLVWNRVRLHSIDGPKQQTQDRPGVTGGAQLHVLLVVETLQRQHQQTGNSRQPIVFCPLPARYQEPTPDHSVAHAGWITMIGAWDKPLSTRAPILTTLDWPSWPRGAWHRLVVNTLWGRALRGSITTPGSKQGGWLSHRSLAALLAANGYAGIRSTGETRARQSCIIAVCQGINNTIDSSHSPYARTTTQVLVEPEDIWRRLDMPCDLGWSGSKTGTGRVRGPSANCLTEPGSAAHCTKFMLVRPQHECRTWASAPANRRGGRHACWISSRLFVPWRGRRLAVIYMWLNAMGGQRLLVSEGPKAWAKNASICAADWRIVPRARALLVCPGVVCDLRLRSCDPRPWVSTSCWVLGSTVGRRQWSSLVQLSGPGLWPRSLATLIMTMLHPLCRASGVSSGGPSHTWPPGPESTLSSPSLASGERLDEASSQPRRPVSQPLLTGFQALWCDEQGKALATALCAPAGARVASQASQDGPAPWTCRPKVSPSTPAAPPQRGHPCRQVGAGMLTDDCLHNPSATPPPGSERTRSDALAGGARGGSRAARHRLSVPLSFSGRAGQGRAGQGKAWRDHTSRVAVVRLPPVTRSHCISEEAPALLCMTRGRKGSLPGGLGCGDAPWPSFAVPYESSMILGGYLLDSSTTAMAVGQGKRDKPSVEPDATGWIRALGQWRGIRHSAHQQQHTPRHRRQPSGPSPPPPRPTGSLAIVSFRPKAPRGIAVNRPNGAVAVEMARLNRRARASGESEADVLESASSGRWWEKQEESPPKQAPFGDESVHASTSSNLPGAAASRLSRRPAAIPDYGKLLQTLATESAPPYGKLSYDFFASVLLSGRARSLAAGLGDGPALPLQDVSVVHLHPCASRLAVSASRCPSQLRPKKRHPDLRSVWLRSHPPTATEHGEPPGRLADPGPSPRLLQTSRHAAGRATLDGEHPCRPGESDGVPALTTSGPGGMAATWSSRTMTATDPFATGPCGSVTPDARWKASHRANKATLAEPWVPNDASTARTDLPHHGQCWPRPQAPPCGLWHPAWMQQRTPPTSRLARWTRVQATPVPRQSCWPAEAELQLAGLGSTPQVLLPTVRRTARSKTIHDCDKSAWVKPQEYTSSWEVTGRSVKPERGIQLRMPPSSLAGANPPFTRLALTTRIQLG</sequence>
<feature type="region of interest" description="Disordered" evidence="1">
    <location>
        <begin position="1465"/>
        <end position="1484"/>
    </location>
</feature>
<dbReference type="SFLD" id="SFLDS00003">
    <property type="entry name" value="Haloacid_Dehalogenase"/>
    <property type="match status" value="1"/>
</dbReference>
<dbReference type="Pfam" id="PF13419">
    <property type="entry name" value="HAD_2"/>
    <property type="match status" value="1"/>
</dbReference>
<protein>
    <recommendedName>
        <fullName evidence="4">Glycerol-3-phosphate phosphatase</fullName>
    </recommendedName>
</protein>
<gene>
    <name evidence="2" type="ORF">Purlil1_4426</name>
</gene>